<dbReference type="Gene3D" id="1.25.40.10">
    <property type="entry name" value="Tetratricopeptide repeat domain"/>
    <property type="match status" value="2"/>
</dbReference>
<dbReference type="KEGG" id="tpi:TREPR_0075"/>
<dbReference type="InterPro" id="IPR011990">
    <property type="entry name" value="TPR-like_helical_dom_sf"/>
</dbReference>
<feature type="compositionally biased region" description="Pro residues" evidence="1">
    <location>
        <begin position="38"/>
        <end position="62"/>
    </location>
</feature>
<gene>
    <name evidence="2" type="ordered locus">TREPR_0075</name>
</gene>
<feature type="compositionally biased region" description="Low complexity" evidence="1">
    <location>
        <begin position="384"/>
        <end position="401"/>
    </location>
</feature>
<feature type="compositionally biased region" description="Acidic residues" evidence="1">
    <location>
        <begin position="409"/>
        <end position="422"/>
    </location>
</feature>
<protein>
    <submittedName>
        <fullName evidence="2">Tetratricopeptide repeat domain protein</fullName>
    </submittedName>
</protein>
<dbReference type="SUPFAM" id="SSF48452">
    <property type="entry name" value="TPR-like"/>
    <property type="match status" value="1"/>
</dbReference>
<dbReference type="eggNOG" id="COG0457">
    <property type="taxonomic scope" value="Bacteria"/>
</dbReference>
<name>F5YNB8_TREPZ</name>
<feature type="compositionally biased region" description="Acidic residues" evidence="1">
    <location>
        <begin position="189"/>
        <end position="211"/>
    </location>
</feature>
<feature type="compositionally biased region" description="Acidic residues" evidence="1">
    <location>
        <begin position="276"/>
        <end position="303"/>
    </location>
</feature>
<dbReference type="HOGENOM" id="CLU_006550_0_0_12"/>
<dbReference type="EMBL" id="CP001843">
    <property type="protein sequence ID" value="AEF86875.1"/>
    <property type="molecule type" value="Genomic_DNA"/>
</dbReference>
<evidence type="ECO:0000313" key="3">
    <source>
        <dbReference type="Proteomes" id="UP000009223"/>
    </source>
</evidence>
<evidence type="ECO:0000313" key="2">
    <source>
        <dbReference type="EMBL" id="AEF86875.1"/>
    </source>
</evidence>
<feature type="region of interest" description="Disordered" evidence="1">
    <location>
        <begin position="31"/>
        <end position="464"/>
    </location>
</feature>
<reference evidence="2 3" key="2">
    <citation type="journal article" date="2011" name="ISME J.">
        <title>RNA-seq reveals cooperative metabolic interactions between two termite-gut spirochete species in co-culture.</title>
        <authorList>
            <person name="Rosenthal A.Z."/>
            <person name="Matson E.G."/>
            <person name="Eldar A."/>
            <person name="Leadbetter J.R."/>
        </authorList>
    </citation>
    <scope>NUCLEOTIDE SEQUENCE [LARGE SCALE GENOMIC DNA]</scope>
    <source>
        <strain evidence="3">ATCC BAA-887 / DSM 12427 / ZAS-2</strain>
    </source>
</reference>
<feature type="region of interest" description="Disordered" evidence="1">
    <location>
        <begin position="564"/>
        <end position="592"/>
    </location>
</feature>
<feature type="compositionally biased region" description="Low complexity" evidence="1">
    <location>
        <begin position="163"/>
        <end position="187"/>
    </location>
</feature>
<dbReference type="NCBIfam" id="NF047371">
    <property type="entry name" value="FlcA_CTERM"/>
    <property type="match status" value="1"/>
</dbReference>
<proteinExistence type="predicted"/>
<evidence type="ECO:0000256" key="1">
    <source>
        <dbReference type="SAM" id="MobiDB-lite"/>
    </source>
</evidence>
<feature type="compositionally biased region" description="Acidic residues" evidence="1">
    <location>
        <begin position="259"/>
        <end position="269"/>
    </location>
</feature>
<feature type="compositionally biased region" description="Acidic residues" evidence="1">
    <location>
        <begin position="348"/>
        <end position="365"/>
    </location>
</feature>
<reference evidence="3" key="1">
    <citation type="submission" date="2009-12" db="EMBL/GenBank/DDBJ databases">
        <title>Complete sequence of Treponema primitia strain ZAS-2.</title>
        <authorList>
            <person name="Tetu S.G."/>
            <person name="Matson E."/>
            <person name="Ren Q."/>
            <person name="Seshadri R."/>
            <person name="Elbourne L."/>
            <person name="Hassan K.A."/>
            <person name="Durkin A."/>
            <person name="Radune D."/>
            <person name="Mohamoud Y."/>
            <person name="Shay R."/>
            <person name="Jin S."/>
            <person name="Zhang X."/>
            <person name="Lucey K."/>
            <person name="Ballor N.R."/>
            <person name="Ottesen E."/>
            <person name="Rosenthal R."/>
            <person name="Allen A."/>
            <person name="Leadbetter J.R."/>
            <person name="Paulsen I.T."/>
        </authorList>
    </citation>
    <scope>NUCLEOTIDE SEQUENCE [LARGE SCALE GENOMIC DNA]</scope>
    <source>
        <strain evidence="3">ATCC BAA-887 / DSM 12427 / ZAS-2</strain>
    </source>
</reference>
<dbReference type="RefSeq" id="WP_015706386.1">
    <property type="nucleotide sequence ID" value="NC_015578.1"/>
</dbReference>
<dbReference type="InterPro" id="IPR058109">
    <property type="entry name" value="FlcA_C"/>
</dbReference>
<feature type="compositionally biased region" description="Acidic residues" evidence="1">
    <location>
        <begin position="317"/>
        <end position="334"/>
    </location>
</feature>
<organism evidence="2 3">
    <name type="scientific">Treponema primitia (strain ATCC BAA-887 / DSM 12427 / ZAS-2)</name>
    <dbReference type="NCBI Taxonomy" id="545694"/>
    <lineage>
        <taxon>Bacteria</taxon>
        <taxon>Pseudomonadati</taxon>
        <taxon>Spirochaetota</taxon>
        <taxon>Spirochaetia</taxon>
        <taxon>Spirochaetales</taxon>
        <taxon>Treponemataceae</taxon>
        <taxon>Treponema</taxon>
    </lineage>
</organism>
<keyword evidence="3" id="KW-1185">Reference proteome</keyword>
<dbReference type="Proteomes" id="UP000009223">
    <property type="component" value="Chromosome"/>
</dbReference>
<accession>F5YNB8</accession>
<sequence length="1279" mass="139806">MPSLEQLKNFKTSFGNIADEAMVLSQLEIPLDDLPLPGSEPVPLPPPAPKAPPEEPIAPPAQEPIDSPQEPIAPIPPPPPTGAPAREPATVSPAADVGRAQATPPRPFGNTPSAPPAATPAVPVEEEDDDLGLGFNFGDLLGGGPANLTPPPPTESVFDEILAAPAEPVGETEPPGEEAPSGEGLPETDAAEADLSDLGDDFNIDLGDQDGEFISSEVSEPAGDAETPDIPDASFDIDFGDPGDLGNEAIPDTDIPDANFDEDFGDLGDDAVTSADAEEELFSDLGDTDLDLDAGFPDFDENAAENAGTDEPFPDLGETDLDLDAGFPDFDENAAENAGTDEPFPDLGETDLDLDAGFPDFDENAAENAGTDEPFPDLGETDLDLSGLDLGPDLDGGLDLGAELPAFETPDESPGDGAEDSFPDIGDSSLPDLDSTDDGFPSFDGDLGENTGTDSGFPDLDSSAMDGLLNGFADDIEEAAGGDTGLSEAEGISLMDDGEAGDGFEAELPDINPDEVAAGEEGADPFDGFSPDGGDIGFGAAEETEASTSGFPDMEDFSLPGIDDNLNAGGTAPKTPGPGKPAKKAGSPAPEDTVEEIRLDEIEFDRLRKTLAGYPLNLRIAIEEIIAEQAVAPDLMSALVKLLVRGGPAKEAATLAGKILGKSITIPKGFEKKTGEELEAEQASFHYVFIHKFLPVLRLFLIIAMLAASLFYLGYEFIYTPMYANSVYKQGYELIPTGSYAQANERFNRAFQRHRQKDWFYKYAEAFRDARQYIYAEEKYDELLQHYPKDKKGALDYANMETNYLRNYAKADRILRLSLLEYAIDDKDGLLALGDNNLLWGEVDPSRYEEARSAYARVLEKYGWEDPSVERMMRYFIRVDNLGEVLPLQQYFMADPSKRKISPATLAELGGYLLDKRFEEARGVPDEHISQIEGMRDILIRAVRAAPRLPEAHYHLARYYNRFGNNLEERQTLEIAAQAFDLAPEESTRRTQYRLDTQRRLAEMMIGAREFFPAEEELIKGIGIYEDALSRRFLNRSPEFGRLYADLGDLEYFTKSGNMPQALEYYLQAEQNGWAPAEIQYRIGSAYYQQQQWAPALDRFFTVSSEMPLNRRLLNALGNASYMRGNYFNAQGYFNRLLDLLDSERARFPLLMPNDRPEHLELAERMMVARNNLGVTLEALTKATGNRSYRSRALALYTESSRAWDSLTRNPVSMVRSGVGDLSSPGINLAYLNSRNALYPEPGYEPQLYNQIDKDMLEPSVWEELVPQDFRLTSVTEQP</sequence>
<dbReference type="STRING" id="545694.TREPR_0075"/>
<feature type="compositionally biased region" description="Pro residues" evidence="1">
    <location>
        <begin position="71"/>
        <end position="82"/>
    </location>
</feature>
<dbReference type="AlphaFoldDB" id="F5YNB8"/>